<comment type="caution">
    <text evidence="2">The sequence shown here is derived from an EMBL/GenBank/DDBJ whole genome shotgun (WGS) entry which is preliminary data.</text>
</comment>
<dbReference type="Proteomes" id="UP000623129">
    <property type="component" value="Unassembled WGS sequence"/>
</dbReference>
<gene>
    <name evidence="2" type="ORF">FCM35_KLT10361</name>
</gene>
<dbReference type="PANTHER" id="PTHR44259">
    <property type="entry name" value="OS07G0183000 PROTEIN-RELATED"/>
    <property type="match status" value="1"/>
</dbReference>
<protein>
    <submittedName>
        <fullName evidence="2">F-box protein</fullName>
    </submittedName>
</protein>
<evidence type="ECO:0000259" key="1">
    <source>
        <dbReference type="Pfam" id="PF03478"/>
    </source>
</evidence>
<evidence type="ECO:0000313" key="3">
    <source>
        <dbReference type="Proteomes" id="UP000623129"/>
    </source>
</evidence>
<evidence type="ECO:0000313" key="2">
    <source>
        <dbReference type="EMBL" id="KAF3325290.1"/>
    </source>
</evidence>
<keyword evidence="3" id="KW-1185">Reference proteome</keyword>
<feature type="domain" description="KIB1-4 beta-propeller" evidence="1">
    <location>
        <begin position="88"/>
        <end position="144"/>
    </location>
</feature>
<organism evidence="2 3">
    <name type="scientific">Carex littledalei</name>
    <dbReference type="NCBI Taxonomy" id="544730"/>
    <lineage>
        <taxon>Eukaryota</taxon>
        <taxon>Viridiplantae</taxon>
        <taxon>Streptophyta</taxon>
        <taxon>Embryophyta</taxon>
        <taxon>Tracheophyta</taxon>
        <taxon>Spermatophyta</taxon>
        <taxon>Magnoliopsida</taxon>
        <taxon>Liliopsida</taxon>
        <taxon>Poales</taxon>
        <taxon>Cyperaceae</taxon>
        <taxon>Cyperoideae</taxon>
        <taxon>Cariceae</taxon>
        <taxon>Carex</taxon>
        <taxon>Carex subgen. Euthyceras</taxon>
    </lineage>
</organism>
<accession>A0A833VGI1</accession>
<dbReference type="InterPro" id="IPR005174">
    <property type="entry name" value="KIB1-4_b-propeller"/>
</dbReference>
<reference evidence="2" key="1">
    <citation type="submission" date="2020-01" db="EMBL/GenBank/DDBJ databases">
        <title>Genome sequence of Kobresia littledalei, the first chromosome-level genome in the family Cyperaceae.</title>
        <authorList>
            <person name="Qu G."/>
        </authorList>
    </citation>
    <scope>NUCLEOTIDE SEQUENCE</scope>
    <source>
        <strain evidence="2">C.B.Clarke</strain>
        <tissue evidence="2">Leaf</tissue>
    </source>
</reference>
<name>A0A833VGI1_9POAL</name>
<dbReference type="AlphaFoldDB" id="A0A833VGI1"/>
<dbReference type="InterPro" id="IPR050942">
    <property type="entry name" value="F-box_BR-signaling"/>
</dbReference>
<dbReference type="EMBL" id="SWLB01000020">
    <property type="protein sequence ID" value="KAF3325290.1"/>
    <property type="molecule type" value="Genomic_DNA"/>
</dbReference>
<proteinExistence type="predicted"/>
<sequence length="163" mass="18786">MKGPSRGGLKSSSKVSRLTVDLSRTVHGFSHGVQVSMTYPKIKSITDYVRFRAVCSPWRSASVAKPRHLPFQPPWLMYPAYKNEIQLFYDLWQDKIHKIPLPETVGELCCASYRGWFMLVACDHTELFLLNPLTRARVELPLLQIRLKFSELARILFTIPLTH</sequence>
<dbReference type="Pfam" id="PF03478">
    <property type="entry name" value="Beta-prop_KIB1-4"/>
    <property type="match status" value="1"/>
</dbReference>
<dbReference type="OrthoDB" id="649273at2759"/>